<name>A0A1I2E7G5_9RHOB</name>
<dbReference type="EMBL" id="FOMW01000011">
    <property type="protein sequence ID" value="SFE88200.1"/>
    <property type="molecule type" value="Genomic_DNA"/>
</dbReference>
<dbReference type="EC" id="2.7.13.3" evidence="3"/>
<evidence type="ECO:0000259" key="12">
    <source>
        <dbReference type="PROSITE" id="PS50885"/>
    </source>
</evidence>
<organism evidence="13 14">
    <name type="scientific">Sulfitobacter brevis</name>
    <dbReference type="NCBI Taxonomy" id="74348"/>
    <lineage>
        <taxon>Bacteria</taxon>
        <taxon>Pseudomonadati</taxon>
        <taxon>Pseudomonadota</taxon>
        <taxon>Alphaproteobacteria</taxon>
        <taxon>Rhodobacterales</taxon>
        <taxon>Roseobacteraceae</taxon>
        <taxon>Sulfitobacter</taxon>
    </lineage>
</organism>
<dbReference type="Gene3D" id="1.10.287.130">
    <property type="match status" value="1"/>
</dbReference>
<comment type="catalytic activity">
    <reaction evidence="1">
        <text>ATP + protein L-histidine = ADP + protein N-phospho-L-histidine.</text>
        <dbReference type="EC" id="2.7.13.3"/>
    </reaction>
</comment>
<feature type="transmembrane region" description="Helical" evidence="10">
    <location>
        <begin position="20"/>
        <end position="43"/>
    </location>
</feature>
<dbReference type="PROSITE" id="PS50109">
    <property type="entry name" value="HIS_KIN"/>
    <property type="match status" value="1"/>
</dbReference>
<keyword evidence="10" id="KW-0472">Membrane</keyword>
<evidence type="ECO:0000313" key="14">
    <source>
        <dbReference type="Proteomes" id="UP000198977"/>
    </source>
</evidence>
<evidence type="ECO:0000256" key="8">
    <source>
        <dbReference type="ARBA" id="ARBA00022989"/>
    </source>
</evidence>
<evidence type="ECO:0000256" key="10">
    <source>
        <dbReference type="SAM" id="Phobius"/>
    </source>
</evidence>
<dbReference type="Pfam" id="PF08521">
    <property type="entry name" value="2CSK_N"/>
    <property type="match status" value="1"/>
</dbReference>
<protein>
    <recommendedName>
        <fullName evidence="3">histidine kinase</fullName>
        <ecNumber evidence="3">2.7.13.3</ecNumber>
    </recommendedName>
</protein>
<dbReference type="InterPro" id="IPR005467">
    <property type="entry name" value="His_kinase_dom"/>
</dbReference>
<accession>A0A1I2E7G5</accession>
<dbReference type="Pfam" id="PF02518">
    <property type="entry name" value="HATPase_c"/>
    <property type="match status" value="1"/>
</dbReference>
<keyword evidence="9" id="KW-0902">Two-component regulatory system</keyword>
<dbReference type="InterPro" id="IPR003661">
    <property type="entry name" value="HisK_dim/P_dom"/>
</dbReference>
<dbReference type="InterPro" id="IPR050428">
    <property type="entry name" value="TCS_sensor_his_kinase"/>
</dbReference>
<evidence type="ECO:0000256" key="7">
    <source>
        <dbReference type="ARBA" id="ARBA00022777"/>
    </source>
</evidence>
<dbReference type="STRING" id="74348.SAMN04488523_111129"/>
<dbReference type="SMART" id="SM00387">
    <property type="entry name" value="HATPase_c"/>
    <property type="match status" value="1"/>
</dbReference>
<reference evidence="13 14" key="1">
    <citation type="submission" date="2016-10" db="EMBL/GenBank/DDBJ databases">
        <authorList>
            <person name="de Groot N.N."/>
        </authorList>
    </citation>
    <scope>NUCLEOTIDE SEQUENCE [LARGE SCALE GENOMIC DNA]</scope>
    <source>
        <strain evidence="13 14">DSM 11443</strain>
    </source>
</reference>
<keyword evidence="8 10" id="KW-1133">Transmembrane helix</keyword>
<evidence type="ECO:0000259" key="11">
    <source>
        <dbReference type="PROSITE" id="PS50109"/>
    </source>
</evidence>
<dbReference type="Pfam" id="PF00512">
    <property type="entry name" value="HisKA"/>
    <property type="match status" value="1"/>
</dbReference>
<dbReference type="InterPro" id="IPR013727">
    <property type="entry name" value="2CSK_N"/>
</dbReference>
<keyword evidence="5" id="KW-0808">Transferase</keyword>
<keyword evidence="14" id="KW-1185">Reference proteome</keyword>
<dbReference type="InterPro" id="IPR036890">
    <property type="entry name" value="HATPase_C_sf"/>
</dbReference>
<dbReference type="RefSeq" id="WP_245766397.1">
    <property type="nucleotide sequence ID" value="NZ_FOMW01000011.1"/>
</dbReference>
<dbReference type="SUPFAM" id="SSF55874">
    <property type="entry name" value="ATPase domain of HSP90 chaperone/DNA topoisomerase II/histidine kinase"/>
    <property type="match status" value="1"/>
</dbReference>
<dbReference type="CDD" id="cd00082">
    <property type="entry name" value="HisKA"/>
    <property type="match status" value="1"/>
</dbReference>
<dbReference type="InterPro" id="IPR036097">
    <property type="entry name" value="HisK_dim/P_sf"/>
</dbReference>
<keyword evidence="4" id="KW-0597">Phosphoprotein</keyword>
<evidence type="ECO:0000256" key="5">
    <source>
        <dbReference type="ARBA" id="ARBA00022679"/>
    </source>
</evidence>
<dbReference type="GO" id="GO:0005886">
    <property type="term" value="C:plasma membrane"/>
    <property type="evidence" value="ECO:0007669"/>
    <property type="project" value="TreeGrafter"/>
</dbReference>
<evidence type="ECO:0000256" key="3">
    <source>
        <dbReference type="ARBA" id="ARBA00012438"/>
    </source>
</evidence>
<evidence type="ECO:0000256" key="9">
    <source>
        <dbReference type="ARBA" id="ARBA00023012"/>
    </source>
</evidence>
<keyword evidence="7 13" id="KW-0418">Kinase</keyword>
<evidence type="ECO:0000256" key="2">
    <source>
        <dbReference type="ARBA" id="ARBA00004370"/>
    </source>
</evidence>
<dbReference type="AlphaFoldDB" id="A0A1I2E7G5"/>
<dbReference type="SMART" id="SM00388">
    <property type="entry name" value="HisKA"/>
    <property type="match status" value="1"/>
</dbReference>
<sequence>MNDSGARAAVPFRTSLMSRVMLGVLALLTAGGMIVALAALAYGKQAARQSYDRLLVGAAQDIAESTKIVNGAPVVDLPVSAFSLLSLALDDRISYAVREADGTLLTGYDTAPITRDGGDLTLFDDKLHEEAARFATVARRFAERDYSGTVYFTVGHTLRARNVMAIELTKTALMGVGVAGLILMISAFFVIRSTMRPLQHMASDLLKRDPYDLTPMPTQGPAEVTVAIAAMNQFMRRLDRQVSAMRNLISDAAHQLRTPVAAIRAHAELVAEQGVSGEQQQGLERLLKRTRSLGSLLDQMLSRAMVIHRTDNAPPEPVDLRDIALHVIELEDHMVLSPEAVVELVIDGDEVMVFADEISLREAVKNMLTNALKHGSSPIRVGVTRKGTLAEIWVADAGVGPAPEVLAQVGSRFERFAASKGASAGLGLSIVNAVAEAFQGSMHIGQVEGGFRVTMTFPAMGGDNAQ</sequence>
<dbReference type="InterPro" id="IPR003660">
    <property type="entry name" value="HAMP_dom"/>
</dbReference>
<evidence type="ECO:0000256" key="1">
    <source>
        <dbReference type="ARBA" id="ARBA00000085"/>
    </source>
</evidence>
<dbReference type="Gene3D" id="3.30.565.10">
    <property type="entry name" value="Histidine kinase-like ATPase, C-terminal domain"/>
    <property type="match status" value="1"/>
</dbReference>
<dbReference type="PANTHER" id="PTHR45436">
    <property type="entry name" value="SENSOR HISTIDINE KINASE YKOH"/>
    <property type="match status" value="1"/>
</dbReference>
<comment type="subcellular location">
    <subcellularLocation>
        <location evidence="2">Membrane</location>
    </subcellularLocation>
</comment>
<dbReference type="SUPFAM" id="SSF47384">
    <property type="entry name" value="Homodimeric domain of signal transducing histidine kinase"/>
    <property type="match status" value="1"/>
</dbReference>
<feature type="domain" description="Histidine kinase" evidence="11">
    <location>
        <begin position="251"/>
        <end position="461"/>
    </location>
</feature>
<dbReference type="InterPro" id="IPR003594">
    <property type="entry name" value="HATPase_dom"/>
</dbReference>
<evidence type="ECO:0000256" key="6">
    <source>
        <dbReference type="ARBA" id="ARBA00022692"/>
    </source>
</evidence>
<evidence type="ECO:0000313" key="13">
    <source>
        <dbReference type="EMBL" id="SFE88200.1"/>
    </source>
</evidence>
<dbReference type="Proteomes" id="UP000198977">
    <property type="component" value="Unassembled WGS sequence"/>
</dbReference>
<dbReference type="GO" id="GO:0000155">
    <property type="term" value="F:phosphorelay sensor kinase activity"/>
    <property type="evidence" value="ECO:0007669"/>
    <property type="project" value="InterPro"/>
</dbReference>
<keyword evidence="6 10" id="KW-0812">Transmembrane</keyword>
<feature type="transmembrane region" description="Helical" evidence="10">
    <location>
        <begin position="171"/>
        <end position="191"/>
    </location>
</feature>
<dbReference type="PANTHER" id="PTHR45436:SF1">
    <property type="entry name" value="SENSOR PROTEIN QSEC"/>
    <property type="match status" value="1"/>
</dbReference>
<feature type="domain" description="HAMP" evidence="12">
    <location>
        <begin position="192"/>
        <end position="243"/>
    </location>
</feature>
<proteinExistence type="predicted"/>
<dbReference type="PROSITE" id="PS50885">
    <property type="entry name" value="HAMP"/>
    <property type="match status" value="1"/>
</dbReference>
<gene>
    <name evidence="13" type="ORF">SAMN04488523_111129</name>
</gene>
<evidence type="ECO:0000256" key="4">
    <source>
        <dbReference type="ARBA" id="ARBA00022553"/>
    </source>
</evidence>